<dbReference type="Proteomes" id="UP000233398">
    <property type="component" value="Unassembled WGS sequence"/>
</dbReference>
<dbReference type="GO" id="GO:0004181">
    <property type="term" value="F:metallocarboxypeptidase activity"/>
    <property type="evidence" value="ECO:0007669"/>
    <property type="project" value="InterPro"/>
</dbReference>
<accession>A0A2N0VE99</accession>
<comment type="caution">
    <text evidence="7">Lacks conserved residue(s) required for the propagation of feature annotation.</text>
</comment>
<dbReference type="Gene3D" id="3.40.630.10">
    <property type="entry name" value="Zn peptidases"/>
    <property type="match status" value="1"/>
</dbReference>
<gene>
    <name evidence="10" type="ORF">CWD77_14015</name>
</gene>
<keyword evidence="3" id="KW-0645">Protease</keyword>
<evidence type="ECO:0000256" key="1">
    <source>
        <dbReference type="ARBA" id="ARBA00001947"/>
    </source>
</evidence>
<feature type="domain" description="Peptidase M14" evidence="9">
    <location>
        <begin position="39"/>
        <end position="367"/>
    </location>
</feature>
<dbReference type="RefSeq" id="WP_101074209.1">
    <property type="nucleotide sequence ID" value="NZ_PISP01000006.1"/>
</dbReference>
<dbReference type="InterPro" id="IPR000834">
    <property type="entry name" value="Peptidase_M14"/>
</dbReference>
<dbReference type="SMART" id="SM00631">
    <property type="entry name" value="Zn_pept"/>
    <property type="match status" value="1"/>
</dbReference>
<dbReference type="PANTHER" id="PTHR11705">
    <property type="entry name" value="PROTEASE FAMILY M14 CARBOXYPEPTIDASE A,B"/>
    <property type="match status" value="1"/>
</dbReference>
<organism evidence="10 11">
    <name type="scientific">Rhodohalobacter barkolensis</name>
    <dbReference type="NCBI Taxonomy" id="2053187"/>
    <lineage>
        <taxon>Bacteria</taxon>
        <taxon>Pseudomonadati</taxon>
        <taxon>Balneolota</taxon>
        <taxon>Balneolia</taxon>
        <taxon>Balneolales</taxon>
        <taxon>Balneolaceae</taxon>
        <taxon>Rhodohalobacter</taxon>
    </lineage>
</organism>
<evidence type="ECO:0000256" key="3">
    <source>
        <dbReference type="ARBA" id="ARBA00022670"/>
    </source>
</evidence>
<dbReference type="GO" id="GO:0005615">
    <property type="term" value="C:extracellular space"/>
    <property type="evidence" value="ECO:0007669"/>
    <property type="project" value="TreeGrafter"/>
</dbReference>
<keyword evidence="8" id="KW-0732">Signal</keyword>
<evidence type="ECO:0000256" key="5">
    <source>
        <dbReference type="ARBA" id="ARBA00022833"/>
    </source>
</evidence>
<proteinExistence type="inferred from homology"/>
<comment type="similarity">
    <text evidence="2 7">Belongs to the peptidase M14 family.</text>
</comment>
<dbReference type="AlphaFoldDB" id="A0A2N0VE99"/>
<evidence type="ECO:0000259" key="9">
    <source>
        <dbReference type="PROSITE" id="PS52035"/>
    </source>
</evidence>
<keyword evidence="5" id="KW-0862">Zinc</keyword>
<dbReference type="PANTHER" id="PTHR11705:SF143">
    <property type="entry name" value="SLL0236 PROTEIN"/>
    <property type="match status" value="1"/>
</dbReference>
<evidence type="ECO:0000313" key="10">
    <source>
        <dbReference type="EMBL" id="PKD42524.1"/>
    </source>
</evidence>
<dbReference type="InterPro" id="IPR029062">
    <property type="entry name" value="Class_I_gatase-like"/>
</dbReference>
<feature type="chain" id="PRO_5014825845" evidence="8">
    <location>
        <begin position="24"/>
        <end position="841"/>
    </location>
</feature>
<evidence type="ECO:0000256" key="4">
    <source>
        <dbReference type="ARBA" id="ARBA00022801"/>
    </source>
</evidence>
<dbReference type="GO" id="GO:0006508">
    <property type="term" value="P:proteolysis"/>
    <property type="evidence" value="ECO:0007669"/>
    <property type="project" value="UniProtKB-KW"/>
</dbReference>
<evidence type="ECO:0000256" key="2">
    <source>
        <dbReference type="ARBA" id="ARBA00005988"/>
    </source>
</evidence>
<dbReference type="GO" id="GO:0008270">
    <property type="term" value="F:zinc ion binding"/>
    <property type="evidence" value="ECO:0007669"/>
    <property type="project" value="InterPro"/>
</dbReference>
<comment type="cofactor">
    <cofactor evidence="1">
        <name>Zn(2+)</name>
        <dbReference type="ChEBI" id="CHEBI:29105"/>
    </cofactor>
</comment>
<keyword evidence="11" id="KW-1185">Reference proteome</keyword>
<protein>
    <submittedName>
        <fullName evidence="10">Zinc carboxypeptidase</fullName>
    </submittedName>
</protein>
<dbReference type="CDD" id="cd06238">
    <property type="entry name" value="M14-like"/>
    <property type="match status" value="1"/>
</dbReference>
<evidence type="ECO:0000256" key="8">
    <source>
        <dbReference type="SAM" id="SignalP"/>
    </source>
</evidence>
<keyword evidence="4" id="KW-0378">Hydrolase</keyword>
<dbReference type="Pfam" id="PF00246">
    <property type="entry name" value="Peptidase_M14"/>
    <property type="match status" value="1"/>
</dbReference>
<dbReference type="SUPFAM" id="SSF53187">
    <property type="entry name" value="Zn-dependent exopeptidases"/>
    <property type="match status" value="1"/>
</dbReference>
<evidence type="ECO:0000256" key="7">
    <source>
        <dbReference type="PROSITE-ProRule" id="PRU01379"/>
    </source>
</evidence>
<dbReference type="EMBL" id="PISP01000006">
    <property type="protein sequence ID" value="PKD42524.1"/>
    <property type="molecule type" value="Genomic_DNA"/>
</dbReference>
<evidence type="ECO:0000313" key="11">
    <source>
        <dbReference type="Proteomes" id="UP000233398"/>
    </source>
</evidence>
<feature type="signal peptide" evidence="8">
    <location>
        <begin position="1"/>
        <end position="23"/>
    </location>
</feature>
<evidence type="ECO:0000256" key="6">
    <source>
        <dbReference type="ARBA" id="ARBA00023049"/>
    </source>
</evidence>
<sequence>MKKPLKSISAFLILFFISTGAFAQLQSPEEFLGYELGDRYTPHHRVLSYVTHVAENSDLVTIHKYGETYELRELVYLVVTSEENHSNIEEIRLNNLKLTGLEEGEATDNQKAITWLSYNVHGNETNSSEAAMKTLYELVDPSNRESKAWLNDSVVIIDPMINPDGRDRYVNWFNGMIGTEYNPNPIARELNEPWPGGRSNHYYFDMNRDWAWQTQVETQQRIAVYQQWMPHVHVDFHEMGYNSPYYFAPAAKPYHNVITDWQTEFQTTIGKNHTKYFDENSWLYYTREVFDLFYPSYGDTWPTYNGAIGMTYEKAGGGSAGAAVLTQEGDTLTLKDRLTHHHVAGISTIEVTAVNAERVVSEFTNYFNNAANDPAGAYKSFVIKADNNPDKVHHLLTFLDSQKIRYGTAGSNRNTNAYNFKTGENERVSISEDDIVVSVYQPQGQLARVFFEPNPELADSLTYDITTWEAHYRFGLDGFALESNINPEENISPDDYRNSEVSGADEPYAYVTDWDSMDDARFLAEITQKGVKSRFSKVDFEIEGQIFKKGSLIILRGNNAHLEDSFDEIVRAAADNHSRDLFGASTGFVTSGSDFGSNNVSYIEKPEVAVLMGEGTSSLSAGEVWHYFDQQLRYPTTLIDTDDFMRADLSDYNSLVLPSGFYNGVLTDSAIEKISSWVRSGGNLILIGNANRSFTSRNGFQLTQKQVESSEPTTEELLASYGERSRRSISTTTSGSAYEVTLDTTHPLAFGYDEEYYTLKLSANSYSYLDDGWNIGTVRENAYRSGFVGEEATSQIENSLSYGVQDYGSGQVVYMIENPLFRGFWENGKLMVANSIFFVGN</sequence>
<keyword evidence="10" id="KW-0121">Carboxypeptidase</keyword>
<dbReference type="PROSITE" id="PS52035">
    <property type="entry name" value="PEPTIDASE_M14"/>
    <property type="match status" value="1"/>
</dbReference>
<keyword evidence="6" id="KW-0482">Metalloprotease</keyword>
<reference evidence="10 11" key="1">
    <citation type="submission" date="2017-11" db="EMBL/GenBank/DDBJ databases">
        <title>Rhodohalobacter 15182 sp. nov., isolated from a salt lake.</title>
        <authorList>
            <person name="Han S."/>
        </authorList>
    </citation>
    <scope>NUCLEOTIDE SEQUENCE [LARGE SCALE GENOMIC DNA]</scope>
    <source>
        <strain evidence="10 11">15182</strain>
    </source>
</reference>
<dbReference type="Gene3D" id="3.40.50.880">
    <property type="match status" value="1"/>
</dbReference>
<comment type="caution">
    <text evidence="10">The sequence shown here is derived from an EMBL/GenBank/DDBJ whole genome shotgun (WGS) entry which is preliminary data.</text>
</comment>
<dbReference type="OrthoDB" id="9758209at2"/>
<name>A0A2N0VE99_9BACT</name>
<dbReference type="CDD" id="cd03143">
    <property type="entry name" value="A4_beta-galactosidase_middle_domain"/>
    <property type="match status" value="1"/>
</dbReference>
<dbReference type="SUPFAM" id="SSF52317">
    <property type="entry name" value="Class I glutamine amidotransferase-like"/>
    <property type="match status" value="1"/>
</dbReference>